<dbReference type="InterPro" id="IPR031158">
    <property type="entry name" value="GH10_AS"/>
</dbReference>
<evidence type="ECO:0000256" key="6">
    <source>
        <dbReference type="ARBA" id="ARBA00023295"/>
    </source>
</evidence>
<feature type="domain" description="GH10" evidence="10">
    <location>
        <begin position="33"/>
        <end position="382"/>
    </location>
</feature>
<comment type="catalytic activity">
    <reaction evidence="1 9">
        <text>Endohydrolysis of (1-&gt;4)-beta-D-xylosidic linkages in xylans.</text>
        <dbReference type="EC" id="3.2.1.8"/>
    </reaction>
</comment>
<accession>A0A7H8Q6L5</accession>
<dbReference type="InterPro" id="IPR001000">
    <property type="entry name" value="GH10_dom"/>
</dbReference>
<keyword evidence="3 11" id="KW-0858">Xylan degradation</keyword>
<dbReference type="GO" id="GO:0031176">
    <property type="term" value="F:endo-1,4-beta-xylanase activity"/>
    <property type="evidence" value="ECO:0007669"/>
    <property type="project" value="UniProtKB-EC"/>
</dbReference>
<keyword evidence="7 9" id="KW-0624">Polysaccharide degradation</keyword>
<organism evidence="11 12">
    <name type="scientific">Planococcus glaciei</name>
    <dbReference type="NCBI Taxonomy" id="459472"/>
    <lineage>
        <taxon>Bacteria</taxon>
        <taxon>Bacillati</taxon>
        <taxon>Bacillota</taxon>
        <taxon>Bacilli</taxon>
        <taxon>Bacillales</taxon>
        <taxon>Caryophanaceae</taxon>
        <taxon>Planococcus</taxon>
    </lineage>
</organism>
<keyword evidence="4 9" id="KW-0378">Hydrolase</keyword>
<evidence type="ECO:0000256" key="4">
    <source>
        <dbReference type="ARBA" id="ARBA00022801"/>
    </source>
</evidence>
<evidence type="ECO:0000256" key="8">
    <source>
        <dbReference type="PROSITE-ProRule" id="PRU10061"/>
    </source>
</evidence>
<proteinExistence type="inferred from homology"/>
<comment type="similarity">
    <text evidence="9">Belongs to the glycosyl hydrolase 10 (cellulase F) family.</text>
</comment>
<dbReference type="InterPro" id="IPR044846">
    <property type="entry name" value="GH10"/>
</dbReference>
<comment type="pathway">
    <text evidence="2">Glycan degradation; xylan degradation.</text>
</comment>
<protein>
    <recommendedName>
        <fullName evidence="9">Beta-xylanase</fullName>
        <ecNumber evidence="9">3.2.1.8</ecNumber>
    </recommendedName>
</protein>
<dbReference type="PRINTS" id="PR00134">
    <property type="entry name" value="GLHYDRLASE10"/>
</dbReference>
<keyword evidence="12" id="KW-1185">Reference proteome</keyword>
<dbReference type="UniPathway" id="UPA00114"/>
<dbReference type="SUPFAM" id="SSF51445">
    <property type="entry name" value="(Trans)glycosidases"/>
    <property type="match status" value="1"/>
</dbReference>
<evidence type="ECO:0000256" key="5">
    <source>
        <dbReference type="ARBA" id="ARBA00023277"/>
    </source>
</evidence>
<dbReference type="SMART" id="SM00633">
    <property type="entry name" value="Glyco_10"/>
    <property type="match status" value="1"/>
</dbReference>
<dbReference type="Pfam" id="PF00331">
    <property type="entry name" value="Glyco_hydro_10"/>
    <property type="match status" value="1"/>
</dbReference>
<evidence type="ECO:0000313" key="12">
    <source>
        <dbReference type="Proteomes" id="UP000509222"/>
    </source>
</evidence>
<dbReference type="PANTHER" id="PTHR31490">
    <property type="entry name" value="GLYCOSYL HYDROLASE"/>
    <property type="match status" value="1"/>
</dbReference>
<keyword evidence="5 9" id="KW-0119">Carbohydrate metabolism</keyword>
<sequence>MLRLIVPLALCGLVFLLPSSERSTLMTIRDVNALETQALAERYKDSFSIGAALEPEHLEGRSADVVKFHFNSIVAENAMKAPNIQPQEGVFNFEETDRIVQFAKENQLELRFHTLVWHAEIPEWFTLDKNGQEMMEETDPLKREENKQLLLKRLEDHIRVIASRYREDIKYWDVVNEVIDENARNSKKLRESFWYELTGTDYIKTAFLATRKYAGEDAKLFINEFNTEMEPKRSYLLELVKELMADGVPIDGIGHQSHYTIGWPPLQDIEESILLFSSFGLDNQITELDVSIYSSEPEKIYGSDEEIPEELLQEQAKYYGDLFELYEELDDQISSITFWGLADNRSWLNFRAQDLSNGNGKDAPFVFDSYYNVKPAFWAIVK</sequence>
<dbReference type="PROSITE" id="PS00591">
    <property type="entry name" value="GH10_1"/>
    <property type="match status" value="1"/>
</dbReference>
<dbReference type="EMBL" id="CP051177">
    <property type="protein sequence ID" value="QKX49586.1"/>
    <property type="molecule type" value="Genomic_DNA"/>
</dbReference>
<dbReference type="Proteomes" id="UP000509222">
    <property type="component" value="Chromosome"/>
</dbReference>
<gene>
    <name evidence="11" type="ORF">HF394_02770</name>
</gene>
<dbReference type="EC" id="3.2.1.8" evidence="9"/>
<evidence type="ECO:0000256" key="7">
    <source>
        <dbReference type="ARBA" id="ARBA00023326"/>
    </source>
</evidence>
<dbReference type="PROSITE" id="PS51760">
    <property type="entry name" value="GH10_2"/>
    <property type="match status" value="1"/>
</dbReference>
<dbReference type="AlphaFoldDB" id="A0A7H8Q6L5"/>
<dbReference type="Gene3D" id="3.20.20.80">
    <property type="entry name" value="Glycosidases"/>
    <property type="match status" value="1"/>
</dbReference>
<feature type="active site" description="Nucleophile" evidence="8">
    <location>
        <position position="287"/>
    </location>
</feature>
<evidence type="ECO:0000256" key="3">
    <source>
        <dbReference type="ARBA" id="ARBA00022651"/>
    </source>
</evidence>
<keyword evidence="6 9" id="KW-0326">Glycosidase</keyword>
<dbReference type="InterPro" id="IPR017853">
    <property type="entry name" value="GH"/>
</dbReference>
<evidence type="ECO:0000256" key="2">
    <source>
        <dbReference type="ARBA" id="ARBA00004851"/>
    </source>
</evidence>
<evidence type="ECO:0000256" key="1">
    <source>
        <dbReference type="ARBA" id="ARBA00000681"/>
    </source>
</evidence>
<dbReference type="GO" id="GO:0045493">
    <property type="term" value="P:xylan catabolic process"/>
    <property type="evidence" value="ECO:0007669"/>
    <property type="project" value="UniProtKB-UniPathway"/>
</dbReference>
<evidence type="ECO:0000259" key="10">
    <source>
        <dbReference type="PROSITE" id="PS51760"/>
    </source>
</evidence>
<evidence type="ECO:0000313" key="11">
    <source>
        <dbReference type="EMBL" id="QKX49586.1"/>
    </source>
</evidence>
<evidence type="ECO:0000256" key="9">
    <source>
        <dbReference type="RuleBase" id="RU361174"/>
    </source>
</evidence>
<name>A0A7H8Q6L5_9BACL</name>
<reference evidence="12" key="1">
    <citation type="submission" date="2020-06" db="EMBL/GenBank/DDBJ databases">
        <title>Isolation of Planomicrobium glaciei.</title>
        <authorList>
            <person name="Malisova L."/>
            <person name="Safrankova R."/>
            <person name="Jakubu V."/>
            <person name="Spanelova P."/>
        </authorList>
    </citation>
    <scope>NUCLEOTIDE SEQUENCE [LARGE SCALE GENOMIC DNA]</scope>
    <source>
        <strain evidence="12">NRL-ATB46093</strain>
    </source>
</reference>
<dbReference type="PANTHER" id="PTHR31490:SF90">
    <property type="entry name" value="ENDO-1,4-BETA-XYLANASE A"/>
    <property type="match status" value="1"/>
</dbReference>